<evidence type="ECO:0000256" key="1">
    <source>
        <dbReference type="ARBA" id="ARBA00011063"/>
    </source>
</evidence>
<gene>
    <name evidence="7" type="ORF">KKP3000_003678</name>
</gene>
<keyword evidence="8" id="KW-1185">Reference proteome</keyword>
<evidence type="ECO:0000256" key="5">
    <source>
        <dbReference type="ARBA" id="ARBA00051722"/>
    </source>
</evidence>
<dbReference type="Gene3D" id="3.40.50.2300">
    <property type="match status" value="1"/>
</dbReference>
<comment type="caution">
    <text evidence="7">The sequence shown here is derived from an EMBL/GenBank/DDBJ whole genome shotgun (WGS) entry which is preliminary data.</text>
</comment>
<dbReference type="EC" id="3.1.3.48" evidence="2"/>
<dbReference type="InterPro" id="IPR023485">
    <property type="entry name" value="Ptyr_pPase"/>
</dbReference>
<sequence length="159" mass="17809">MVRVLFICLGNICRSPMAHAVFRDMVEKRGLSDQILVESAGIGNWHAGEPPHRGTRSILDENGISYTGIHSRQVTRDELPSFDYVVAMDSENMKGLKRLGLASSNRVFRLLDILPQSVEKDVPDPYYDGRFDVVYDLVQKGCTELLRRIEIDLAGSGNT</sequence>
<dbReference type="SUPFAM" id="SSF52788">
    <property type="entry name" value="Phosphotyrosine protein phosphatases I"/>
    <property type="match status" value="1"/>
</dbReference>
<dbReference type="Pfam" id="PF01451">
    <property type="entry name" value="LMWPc"/>
    <property type="match status" value="1"/>
</dbReference>
<evidence type="ECO:0000256" key="2">
    <source>
        <dbReference type="ARBA" id="ARBA00013064"/>
    </source>
</evidence>
<dbReference type="InterPro" id="IPR050438">
    <property type="entry name" value="LMW_PTPase"/>
</dbReference>
<keyword evidence="4" id="KW-0904">Protein phosphatase</keyword>
<dbReference type="RefSeq" id="WP_275473713.1">
    <property type="nucleotide sequence ID" value="NZ_CP162940.1"/>
</dbReference>
<comment type="similarity">
    <text evidence="1">Belongs to the low molecular weight phosphotyrosine protein phosphatase family.</text>
</comment>
<evidence type="ECO:0000256" key="3">
    <source>
        <dbReference type="ARBA" id="ARBA00022801"/>
    </source>
</evidence>
<evidence type="ECO:0000313" key="8">
    <source>
        <dbReference type="Proteomes" id="UP001579974"/>
    </source>
</evidence>
<proteinExistence type="inferred from homology"/>
<reference evidence="7 8" key="1">
    <citation type="journal article" date="2024" name="Int. J. Mol. Sci.">
        <title>Exploration of Alicyclobacillus spp. Genome in Search of Antibiotic Resistance.</title>
        <authorList>
            <person name="Bucka-Kolendo J."/>
            <person name="Kiousi D.E."/>
            <person name="Dekowska A."/>
            <person name="Mikolajczuk-Szczyrba A."/>
            <person name="Karadedos D.M."/>
            <person name="Michael P."/>
            <person name="Galanis A."/>
            <person name="Sokolowska B."/>
        </authorList>
    </citation>
    <scope>NUCLEOTIDE SEQUENCE [LARGE SCALE GENOMIC DNA]</scope>
    <source>
        <strain evidence="7 8">KKP 3000</strain>
    </source>
</reference>
<dbReference type="GO" id="GO:0004725">
    <property type="term" value="F:protein tyrosine phosphatase activity"/>
    <property type="evidence" value="ECO:0007669"/>
    <property type="project" value="UniProtKB-EC"/>
</dbReference>
<dbReference type="Proteomes" id="UP001579974">
    <property type="component" value="Unassembled WGS sequence"/>
</dbReference>
<feature type="domain" description="Phosphotyrosine protein phosphatase I" evidence="6">
    <location>
        <begin position="2"/>
        <end position="148"/>
    </location>
</feature>
<evidence type="ECO:0000313" key="7">
    <source>
        <dbReference type="EMBL" id="MFB5190233.1"/>
    </source>
</evidence>
<dbReference type="CDD" id="cd16343">
    <property type="entry name" value="LMWPTP"/>
    <property type="match status" value="1"/>
</dbReference>
<name>A0ABV5ADI7_9BACL</name>
<accession>A0ABV5ADI7</accession>
<protein>
    <recommendedName>
        <fullName evidence="2">protein-tyrosine-phosphatase</fullName>
        <ecNumber evidence="2">3.1.3.48</ecNumber>
    </recommendedName>
</protein>
<evidence type="ECO:0000256" key="4">
    <source>
        <dbReference type="ARBA" id="ARBA00022912"/>
    </source>
</evidence>
<dbReference type="PANTHER" id="PTHR11717">
    <property type="entry name" value="LOW MOLECULAR WEIGHT PROTEIN TYROSINE PHOSPHATASE"/>
    <property type="match status" value="1"/>
</dbReference>
<dbReference type="SMART" id="SM00226">
    <property type="entry name" value="LMWPc"/>
    <property type="match status" value="1"/>
</dbReference>
<comment type="catalytic activity">
    <reaction evidence="5">
        <text>O-phospho-L-tyrosyl-[protein] + H2O = L-tyrosyl-[protein] + phosphate</text>
        <dbReference type="Rhea" id="RHEA:10684"/>
        <dbReference type="Rhea" id="RHEA-COMP:10136"/>
        <dbReference type="Rhea" id="RHEA-COMP:20101"/>
        <dbReference type="ChEBI" id="CHEBI:15377"/>
        <dbReference type="ChEBI" id="CHEBI:43474"/>
        <dbReference type="ChEBI" id="CHEBI:46858"/>
        <dbReference type="ChEBI" id="CHEBI:61978"/>
        <dbReference type="EC" id="3.1.3.48"/>
    </reaction>
</comment>
<dbReference type="EMBL" id="JBDXSU010000005">
    <property type="protein sequence ID" value="MFB5190233.1"/>
    <property type="molecule type" value="Genomic_DNA"/>
</dbReference>
<keyword evidence="3 7" id="KW-0378">Hydrolase</keyword>
<dbReference type="InterPro" id="IPR017867">
    <property type="entry name" value="Tyr_phospatase_low_mol_wt"/>
</dbReference>
<dbReference type="PANTHER" id="PTHR11717:SF7">
    <property type="entry name" value="LOW MOLECULAR WEIGHT PHOSPHOTYROSINE PROTEIN PHOSPHATASE"/>
    <property type="match status" value="1"/>
</dbReference>
<dbReference type="InterPro" id="IPR036196">
    <property type="entry name" value="Ptyr_pPase_sf"/>
</dbReference>
<organism evidence="7 8">
    <name type="scientific">Alicyclobacillus fastidiosus</name>
    <dbReference type="NCBI Taxonomy" id="392011"/>
    <lineage>
        <taxon>Bacteria</taxon>
        <taxon>Bacillati</taxon>
        <taxon>Bacillota</taxon>
        <taxon>Bacilli</taxon>
        <taxon>Bacillales</taxon>
        <taxon>Alicyclobacillaceae</taxon>
        <taxon>Alicyclobacillus</taxon>
    </lineage>
</organism>
<evidence type="ECO:0000259" key="6">
    <source>
        <dbReference type="SMART" id="SM00226"/>
    </source>
</evidence>
<dbReference type="PRINTS" id="PR00719">
    <property type="entry name" value="LMWPTPASE"/>
</dbReference>